<keyword evidence="3" id="KW-1185">Reference proteome</keyword>
<dbReference type="RefSeq" id="WP_127111100.1">
    <property type="nucleotide sequence ID" value="NZ_RZGR01000006.1"/>
</dbReference>
<evidence type="ECO:0000313" key="3">
    <source>
        <dbReference type="Proteomes" id="UP000288012"/>
    </source>
</evidence>
<organism evidence="2 3">
    <name type="scientific">Legionella septentrionalis</name>
    <dbReference type="NCBI Taxonomy" id="2498109"/>
    <lineage>
        <taxon>Bacteria</taxon>
        <taxon>Pseudomonadati</taxon>
        <taxon>Pseudomonadota</taxon>
        <taxon>Gammaproteobacteria</taxon>
        <taxon>Legionellales</taxon>
        <taxon>Legionellaceae</taxon>
        <taxon>Legionella</taxon>
    </lineage>
</organism>
<reference evidence="2 3" key="1">
    <citation type="submission" date="2018-12" db="EMBL/GenBank/DDBJ databases">
        <title>Legionella sp,whole genome shotgun sequence.</title>
        <authorList>
            <person name="Wu H."/>
        </authorList>
    </citation>
    <scope>NUCLEOTIDE SEQUENCE [LARGE SCALE GENOMIC DNA]</scope>
    <source>
        <strain evidence="3">km714</strain>
    </source>
</reference>
<accession>A0A433JLG0</accession>
<dbReference type="Proteomes" id="UP000288012">
    <property type="component" value="Unassembled WGS sequence"/>
</dbReference>
<sequence length="411" mass="45498">MYNNSKRRRTNSGYEGQFDPQSITPLSNYFPQGISSLVLAEWEKPVPKPDAKEILGPFYQEPVQNFYYTPFLAQPAPMPSQQRIFTCSTPALSMPQAAPVSLPILATTTVTNESIEISDDEAEVIEISDDEVENASAKRSGKVGKKRKAWLPPSLCDEILKNMERDQQDRNPPLAVQSAGGGSDVTEHSFESARVEPVKKASRNTPRGRGRDAGRYAGLYGNNNFKFEELVRKKGVDYAKAYKEAYDFYSSAEQRLLNEARILGKKVADKEMNPLSEEDMQLKGWGESQIRAYKNSLLKIRKGPIKFINWQPRASVLALREEHVPAQASSSSNSALMNEDKARQVPMGLQNKEQFALSSSANASSSSASDFLEPSAQPIFSPVPLSPYSFFATPTQSPSRPQSQANPTAGM</sequence>
<feature type="compositionally biased region" description="Basic and acidic residues" evidence="1">
    <location>
        <begin position="185"/>
        <end position="199"/>
    </location>
</feature>
<evidence type="ECO:0000256" key="1">
    <source>
        <dbReference type="SAM" id="MobiDB-lite"/>
    </source>
</evidence>
<feature type="compositionally biased region" description="Polar residues" evidence="1">
    <location>
        <begin position="392"/>
        <end position="411"/>
    </location>
</feature>
<feature type="region of interest" description="Disordered" evidence="1">
    <location>
        <begin position="391"/>
        <end position="411"/>
    </location>
</feature>
<dbReference type="EMBL" id="RZGR01000006">
    <property type="protein sequence ID" value="RUQ89719.1"/>
    <property type="molecule type" value="Genomic_DNA"/>
</dbReference>
<evidence type="ECO:0000313" key="2">
    <source>
        <dbReference type="EMBL" id="RUQ89719.1"/>
    </source>
</evidence>
<protein>
    <submittedName>
        <fullName evidence="2">Uncharacterized protein</fullName>
    </submittedName>
</protein>
<dbReference type="AlphaFoldDB" id="A0A433JLG0"/>
<comment type="caution">
    <text evidence="2">The sequence shown here is derived from an EMBL/GenBank/DDBJ whole genome shotgun (WGS) entry which is preliminary data.</text>
</comment>
<gene>
    <name evidence="2" type="ORF">EKM59_02875</name>
</gene>
<proteinExistence type="predicted"/>
<feature type="region of interest" description="Disordered" evidence="1">
    <location>
        <begin position="167"/>
        <end position="215"/>
    </location>
</feature>
<name>A0A433JLG0_9GAMM</name>